<name>A0A5B8W6B7_9SPHI</name>
<accession>A0A5B8W6B7</accession>
<dbReference type="OrthoDB" id="119432at2"/>
<dbReference type="KEGG" id="mgk:FSB76_26970"/>
<dbReference type="AlphaFoldDB" id="A0A5B8W6B7"/>
<dbReference type="GO" id="GO:0046872">
    <property type="term" value="F:metal ion binding"/>
    <property type="evidence" value="ECO:0007669"/>
    <property type="project" value="UniProtKB-KW"/>
</dbReference>
<dbReference type="InterPro" id="IPR034660">
    <property type="entry name" value="DinB/YfiT-like"/>
</dbReference>
<evidence type="ECO:0000313" key="5">
    <source>
        <dbReference type="Proteomes" id="UP000321362"/>
    </source>
</evidence>
<dbReference type="InterPro" id="IPR007837">
    <property type="entry name" value="DinB"/>
</dbReference>
<reference evidence="4 5" key="1">
    <citation type="journal article" date="2013" name="J. Microbiol.">
        <title>Mucilaginibacter ginsenosidivorax sp. nov., with ginsenoside converting activity isolated from sediment.</title>
        <authorList>
            <person name="Kim J.K."/>
            <person name="Choi T.E."/>
            <person name="Liu Q.M."/>
            <person name="Park H.Y."/>
            <person name="Yi T.H."/>
            <person name="Yoon M.H."/>
            <person name="Kim S.C."/>
            <person name="Im W.T."/>
        </authorList>
    </citation>
    <scope>NUCLEOTIDE SEQUENCE [LARGE SCALE GENOMIC DNA]</scope>
    <source>
        <strain evidence="4 5">KHI28</strain>
    </source>
</reference>
<dbReference type="Pfam" id="PF05163">
    <property type="entry name" value="DinB"/>
    <property type="match status" value="1"/>
</dbReference>
<evidence type="ECO:0000256" key="3">
    <source>
        <dbReference type="PIRSR" id="PIRSR607837-1"/>
    </source>
</evidence>
<gene>
    <name evidence="4" type="ORF">FSB76_26970</name>
</gene>
<evidence type="ECO:0000313" key="4">
    <source>
        <dbReference type="EMBL" id="QEC79414.1"/>
    </source>
</evidence>
<proteinExistence type="inferred from homology"/>
<comment type="similarity">
    <text evidence="1">Belongs to the DinB family.</text>
</comment>
<dbReference type="Gene3D" id="1.20.120.450">
    <property type="entry name" value="dinb family like domain"/>
    <property type="match status" value="1"/>
</dbReference>
<protein>
    <submittedName>
        <fullName evidence="4">DinB family protein</fullName>
    </submittedName>
</protein>
<organism evidence="4 5">
    <name type="scientific">Mucilaginibacter ginsenosidivorax</name>
    <dbReference type="NCBI Taxonomy" id="862126"/>
    <lineage>
        <taxon>Bacteria</taxon>
        <taxon>Pseudomonadati</taxon>
        <taxon>Bacteroidota</taxon>
        <taxon>Sphingobacteriia</taxon>
        <taxon>Sphingobacteriales</taxon>
        <taxon>Sphingobacteriaceae</taxon>
        <taxon>Mucilaginibacter</taxon>
    </lineage>
</organism>
<feature type="binding site" evidence="3">
    <location>
        <position position="47"/>
    </location>
    <ligand>
        <name>a divalent metal cation</name>
        <dbReference type="ChEBI" id="CHEBI:60240"/>
    </ligand>
</feature>
<feature type="binding site" evidence="3">
    <location>
        <position position="137"/>
    </location>
    <ligand>
        <name>a divalent metal cation</name>
        <dbReference type="ChEBI" id="CHEBI:60240"/>
    </ligand>
</feature>
<dbReference type="RefSeq" id="WP_147058991.1">
    <property type="nucleotide sequence ID" value="NZ_CP042437.1"/>
</dbReference>
<keyword evidence="2 3" id="KW-0479">Metal-binding</keyword>
<evidence type="ECO:0000256" key="2">
    <source>
        <dbReference type="ARBA" id="ARBA00022723"/>
    </source>
</evidence>
<evidence type="ECO:0000256" key="1">
    <source>
        <dbReference type="ARBA" id="ARBA00008635"/>
    </source>
</evidence>
<dbReference type="Proteomes" id="UP000321362">
    <property type="component" value="Chromosome"/>
</dbReference>
<dbReference type="SUPFAM" id="SSF109854">
    <property type="entry name" value="DinB/YfiT-like putative metalloenzymes"/>
    <property type="match status" value="1"/>
</dbReference>
<sequence length="176" mass="19907">MNIIPMFLKELEQEAQTTRKMLEIVPTDKFKWQPHPKSMTIEDLTVHIVDLPNWLALAVYTDGLNFATEPYNPPTAENTQGLLDLLEQSVAKGKEALQHISEEELLKPWTLSNGDVILQNYNKAEVIRVAFCQLVHHRAQLGVYLRLLNIPIPGSYGPSADELSGEYQREAASIEL</sequence>
<dbReference type="EMBL" id="CP042437">
    <property type="protein sequence ID" value="QEC79414.1"/>
    <property type="molecule type" value="Genomic_DNA"/>
</dbReference>
<keyword evidence="5" id="KW-1185">Reference proteome</keyword>